<evidence type="ECO:0000256" key="4">
    <source>
        <dbReference type="ARBA" id="ARBA00022989"/>
    </source>
</evidence>
<feature type="transmembrane region" description="Helical" evidence="6">
    <location>
        <begin position="226"/>
        <end position="247"/>
    </location>
</feature>
<feature type="transmembrane region" description="Helical" evidence="6">
    <location>
        <begin position="175"/>
        <end position="194"/>
    </location>
</feature>
<dbReference type="Pfam" id="PF02653">
    <property type="entry name" value="BPD_transp_2"/>
    <property type="match status" value="1"/>
</dbReference>
<feature type="transmembrane region" description="Helical" evidence="6">
    <location>
        <begin position="78"/>
        <end position="96"/>
    </location>
</feature>
<dbReference type="KEGG" id="pstg:E8M01_03100"/>
<dbReference type="AlphaFoldDB" id="A0A4D7AWT4"/>
<gene>
    <name evidence="7" type="ORF">E8M01_03100</name>
</gene>
<evidence type="ECO:0000313" key="8">
    <source>
        <dbReference type="Proteomes" id="UP000298781"/>
    </source>
</evidence>
<accession>A0A4D7AWT4</accession>
<dbReference type="PANTHER" id="PTHR30482">
    <property type="entry name" value="HIGH-AFFINITY BRANCHED-CHAIN AMINO ACID TRANSPORT SYSTEM PERMEASE"/>
    <property type="match status" value="1"/>
</dbReference>
<dbReference type="OrthoDB" id="9814461at2"/>
<evidence type="ECO:0000256" key="1">
    <source>
        <dbReference type="ARBA" id="ARBA00004651"/>
    </source>
</evidence>
<feature type="transmembrane region" description="Helical" evidence="6">
    <location>
        <begin position="127"/>
        <end position="144"/>
    </location>
</feature>
<dbReference type="GO" id="GO:0005886">
    <property type="term" value="C:plasma membrane"/>
    <property type="evidence" value="ECO:0007669"/>
    <property type="project" value="UniProtKB-SubCell"/>
</dbReference>
<sequence length="336" mass="35255">MSIEQIPITRIAVAPARSRTAVIAILAVIGLVAWAAVPLVASRGMVDLLVFTALYAIAGLGVAFLLGQCGIISLAQSVFYGIGAYATAYGATALGWHWLVGLGAGMLVSGATAFLLGWPILRLSGHFLALATLALATIGHVLFLEWDWLTGGTLGIGGVPRITLFGLSLNTPQRFYYFVWPVAGLVFWLHYNLLKSRAGYAMRAMRDAPQAAMVLGIDVHRLKVQVFVLSAMVGSLAGSLFANYVSFVSVDSFGIDKAVSFLLLAVIGGVQTVAGAVFGAAFVTIAPNLLSKLGDVHPLLFAGALVLAVIFLPQGIGGLVRDVARRLLPPAGERTP</sequence>
<dbReference type="GO" id="GO:0015658">
    <property type="term" value="F:branched-chain amino acid transmembrane transporter activity"/>
    <property type="evidence" value="ECO:0007669"/>
    <property type="project" value="InterPro"/>
</dbReference>
<dbReference type="EMBL" id="CP039690">
    <property type="protein sequence ID" value="QCI63308.1"/>
    <property type="molecule type" value="Genomic_DNA"/>
</dbReference>
<evidence type="ECO:0000256" key="5">
    <source>
        <dbReference type="ARBA" id="ARBA00023136"/>
    </source>
</evidence>
<evidence type="ECO:0000256" key="3">
    <source>
        <dbReference type="ARBA" id="ARBA00022692"/>
    </source>
</evidence>
<feature type="transmembrane region" description="Helical" evidence="6">
    <location>
        <begin position="48"/>
        <end position="66"/>
    </location>
</feature>
<dbReference type="InterPro" id="IPR043428">
    <property type="entry name" value="LivM-like"/>
</dbReference>
<keyword evidence="2" id="KW-1003">Cell membrane</keyword>
<proteinExistence type="predicted"/>
<dbReference type="Proteomes" id="UP000298781">
    <property type="component" value="Chromosome"/>
</dbReference>
<feature type="transmembrane region" description="Helical" evidence="6">
    <location>
        <begin position="21"/>
        <end position="42"/>
    </location>
</feature>
<organism evidence="7 8">
    <name type="scientific">Phreatobacter stygius</name>
    <dbReference type="NCBI Taxonomy" id="1940610"/>
    <lineage>
        <taxon>Bacteria</taxon>
        <taxon>Pseudomonadati</taxon>
        <taxon>Pseudomonadota</taxon>
        <taxon>Alphaproteobacteria</taxon>
        <taxon>Hyphomicrobiales</taxon>
        <taxon>Phreatobacteraceae</taxon>
        <taxon>Phreatobacter</taxon>
    </lineage>
</organism>
<dbReference type="CDD" id="cd06581">
    <property type="entry name" value="TM_PBP1_LivM_like"/>
    <property type="match status" value="1"/>
</dbReference>
<name>A0A4D7AWT4_9HYPH</name>
<reference evidence="7 8" key="1">
    <citation type="submission" date="2019-04" db="EMBL/GenBank/DDBJ databases">
        <title>Phreatobacter aquaticus sp. nov.</title>
        <authorList>
            <person name="Choi A."/>
        </authorList>
    </citation>
    <scope>NUCLEOTIDE SEQUENCE [LARGE SCALE GENOMIC DNA]</scope>
    <source>
        <strain evidence="7 8">KCTC 52518</strain>
    </source>
</reference>
<keyword evidence="4 6" id="KW-1133">Transmembrane helix</keyword>
<keyword evidence="3 6" id="KW-0812">Transmembrane</keyword>
<feature type="transmembrane region" description="Helical" evidence="6">
    <location>
        <begin position="259"/>
        <end position="286"/>
    </location>
</feature>
<dbReference type="PANTHER" id="PTHR30482:SF10">
    <property type="entry name" value="HIGH-AFFINITY BRANCHED-CHAIN AMINO ACID TRANSPORT PROTEIN BRAE"/>
    <property type="match status" value="1"/>
</dbReference>
<evidence type="ECO:0000256" key="6">
    <source>
        <dbReference type="SAM" id="Phobius"/>
    </source>
</evidence>
<comment type="subcellular location">
    <subcellularLocation>
        <location evidence="1">Cell membrane</location>
        <topology evidence="1">Multi-pass membrane protein</topology>
    </subcellularLocation>
</comment>
<feature type="transmembrane region" description="Helical" evidence="6">
    <location>
        <begin position="102"/>
        <end position="120"/>
    </location>
</feature>
<keyword evidence="8" id="KW-1185">Reference proteome</keyword>
<dbReference type="RefSeq" id="WP_136958767.1">
    <property type="nucleotide sequence ID" value="NZ_CP039690.1"/>
</dbReference>
<feature type="transmembrane region" description="Helical" evidence="6">
    <location>
        <begin position="298"/>
        <end position="320"/>
    </location>
</feature>
<evidence type="ECO:0000313" key="7">
    <source>
        <dbReference type="EMBL" id="QCI63308.1"/>
    </source>
</evidence>
<evidence type="ECO:0000256" key="2">
    <source>
        <dbReference type="ARBA" id="ARBA00022475"/>
    </source>
</evidence>
<keyword evidence="5 6" id="KW-0472">Membrane</keyword>
<protein>
    <submittedName>
        <fullName evidence="7">Branched-chain amino acid ABC transporter permease</fullName>
    </submittedName>
</protein>
<dbReference type="InterPro" id="IPR001851">
    <property type="entry name" value="ABC_transp_permease"/>
</dbReference>